<keyword evidence="1" id="KW-0472">Membrane</keyword>
<dbReference type="AlphaFoldDB" id="A0A9W8GRA9"/>
<organism evidence="2 3">
    <name type="scientific">Coemansia spiralis</name>
    <dbReference type="NCBI Taxonomy" id="417178"/>
    <lineage>
        <taxon>Eukaryota</taxon>
        <taxon>Fungi</taxon>
        <taxon>Fungi incertae sedis</taxon>
        <taxon>Zoopagomycota</taxon>
        <taxon>Kickxellomycotina</taxon>
        <taxon>Kickxellomycetes</taxon>
        <taxon>Kickxellales</taxon>
        <taxon>Kickxellaceae</taxon>
        <taxon>Coemansia</taxon>
    </lineage>
</organism>
<proteinExistence type="predicted"/>
<protein>
    <submittedName>
        <fullName evidence="2">Uncharacterized protein</fullName>
    </submittedName>
</protein>
<sequence length="324" mass="36048">MESHTHYSPKILVLGAMVAMGLWLVLSGIKHPSYWQPTSGGAYMDALNSTLGFHRVYATYDSKSDSSGQTHRTAGHRENLEAISRLVGFSVHFVKATTSEQAAALQRQHGFKADTTSIAELDTHHRIYADMVANNIQSALVLSSQVDVEIDLKMRLASAMGHKQARHYDILFLGQLYSDKSEPGASDVSAVLKQSPTSADSSLVQQRMWTKEAFLSRKTQTLRSMFPNGVSHAYAVSGHMARRLDRRLKHRMKRHDHDLDYILADVAMVGLSLGYGVSPPPIAMHCSEKMGGQHLSQSALYAMSLRAEDPSNYAPYIDWIDMWK</sequence>
<evidence type="ECO:0000313" key="2">
    <source>
        <dbReference type="EMBL" id="KAJ2690366.1"/>
    </source>
</evidence>
<comment type="caution">
    <text evidence="2">The sequence shown here is derived from an EMBL/GenBank/DDBJ whole genome shotgun (WGS) entry which is preliminary data.</text>
</comment>
<name>A0A9W8GRA9_9FUNG</name>
<keyword evidence="1" id="KW-1133">Transmembrane helix</keyword>
<dbReference type="OrthoDB" id="47375at2759"/>
<evidence type="ECO:0000313" key="3">
    <source>
        <dbReference type="Proteomes" id="UP001151516"/>
    </source>
</evidence>
<keyword evidence="3" id="KW-1185">Reference proteome</keyword>
<feature type="transmembrane region" description="Helical" evidence="1">
    <location>
        <begin position="12"/>
        <end position="29"/>
    </location>
</feature>
<accession>A0A9W8GRA9</accession>
<evidence type="ECO:0000256" key="1">
    <source>
        <dbReference type="SAM" id="Phobius"/>
    </source>
</evidence>
<reference evidence="2" key="1">
    <citation type="submission" date="2022-07" db="EMBL/GenBank/DDBJ databases">
        <title>Phylogenomic reconstructions and comparative analyses of Kickxellomycotina fungi.</title>
        <authorList>
            <person name="Reynolds N.K."/>
            <person name="Stajich J.E."/>
            <person name="Barry K."/>
            <person name="Grigoriev I.V."/>
            <person name="Crous P."/>
            <person name="Smith M.E."/>
        </authorList>
    </citation>
    <scope>NUCLEOTIDE SEQUENCE</scope>
    <source>
        <strain evidence="2">CBS 109367</strain>
    </source>
</reference>
<gene>
    <name evidence="2" type="ORF">IWW39_000765</name>
</gene>
<dbReference type="Proteomes" id="UP001151516">
    <property type="component" value="Unassembled WGS sequence"/>
</dbReference>
<keyword evidence="1" id="KW-0812">Transmembrane</keyword>
<dbReference type="EMBL" id="JANBTX010000012">
    <property type="protein sequence ID" value="KAJ2690366.1"/>
    <property type="molecule type" value="Genomic_DNA"/>
</dbReference>